<dbReference type="PANTHER" id="PTHR43586">
    <property type="entry name" value="CYSTEINE DESULFURASE"/>
    <property type="match status" value="1"/>
</dbReference>
<dbReference type="InterPro" id="IPR015424">
    <property type="entry name" value="PyrdxlP-dep_Trfase"/>
</dbReference>
<accession>A0A369IG00</accession>
<name>A0A369IG00_9BACT</name>
<evidence type="ECO:0000313" key="4">
    <source>
        <dbReference type="Proteomes" id="UP000253141"/>
    </source>
</evidence>
<keyword evidence="4" id="KW-1185">Reference proteome</keyword>
<keyword evidence="1" id="KW-0663">Pyridoxal phosphate</keyword>
<organism evidence="3 4">
    <name type="scientific">Runella aurantiaca</name>
    <dbReference type="NCBI Taxonomy" id="2282308"/>
    <lineage>
        <taxon>Bacteria</taxon>
        <taxon>Pseudomonadati</taxon>
        <taxon>Bacteroidota</taxon>
        <taxon>Cytophagia</taxon>
        <taxon>Cytophagales</taxon>
        <taxon>Spirosomataceae</taxon>
        <taxon>Runella</taxon>
    </lineage>
</organism>
<dbReference type="Pfam" id="PF00266">
    <property type="entry name" value="Aminotran_5"/>
    <property type="match status" value="1"/>
</dbReference>
<dbReference type="Gene3D" id="3.40.640.10">
    <property type="entry name" value="Type I PLP-dependent aspartate aminotransferase-like (Major domain)"/>
    <property type="match status" value="1"/>
</dbReference>
<dbReference type="InterPro" id="IPR015421">
    <property type="entry name" value="PyrdxlP-dep_Trfase_major"/>
</dbReference>
<gene>
    <name evidence="3" type="ORF">DVG78_13415</name>
</gene>
<reference evidence="3 4" key="1">
    <citation type="submission" date="2018-07" db="EMBL/GenBank/DDBJ databases">
        <title>Genome analysis of Runella aurantiaca.</title>
        <authorList>
            <person name="Yang X."/>
        </authorList>
    </citation>
    <scope>NUCLEOTIDE SEQUENCE [LARGE SCALE GENOMIC DNA]</scope>
    <source>
        <strain evidence="3 4">YX9</strain>
    </source>
</reference>
<dbReference type="GO" id="GO:0008483">
    <property type="term" value="F:transaminase activity"/>
    <property type="evidence" value="ECO:0007669"/>
    <property type="project" value="UniProtKB-KW"/>
</dbReference>
<feature type="domain" description="Aminotransferase class V" evidence="2">
    <location>
        <begin position="56"/>
        <end position="373"/>
    </location>
</feature>
<evidence type="ECO:0000256" key="1">
    <source>
        <dbReference type="ARBA" id="ARBA00022898"/>
    </source>
</evidence>
<keyword evidence="3" id="KW-0808">Transferase</keyword>
<dbReference type="SUPFAM" id="SSF53383">
    <property type="entry name" value="PLP-dependent transferases"/>
    <property type="match status" value="1"/>
</dbReference>
<dbReference type="RefSeq" id="WP_114461582.1">
    <property type="nucleotide sequence ID" value="NZ_QPIW01000009.1"/>
</dbReference>
<dbReference type="InterPro" id="IPR015422">
    <property type="entry name" value="PyrdxlP-dep_Trfase_small"/>
</dbReference>
<dbReference type="Gene3D" id="3.90.1150.10">
    <property type="entry name" value="Aspartate Aminotransferase, domain 1"/>
    <property type="match status" value="1"/>
</dbReference>
<dbReference type="PANTHER" id="PTHR43586:SF15">
    <property type="entry name" value="BLR3095 PROTEIN"/>
    <property type="match status" value="1"/>
</dbReference>
<dbReference type="AlphaFoldDB" id="A0A369IG00"/>
<sequence length="390" mass="43922">MLKNNTSSLFSLPEGIHFINCATRGPFSKSVEQAGIDAIQQFSPSIHQIRPDDFFERAWVVRELFDQLINSQDKERIAIIPSVSYAMAVVARNLYRKPGLRAGQHILLLGDEFPSDVYAWSRVCKELSLTIVTVQMPDSEAVGQEWNARILEAINDDTALVVMPHVHWQYGIKFEIEKIAERARAVNALVAIDGTQSVSALDFDVQKVKPDIMVCAAYKWLMGPYGMGLAYFGEFFDGGIPLEESWMARQESNLFYKLTEYQENYRPKAYRYNVGEHSHFIQMPMLEVALREKLAWGCDSIQAHCQSLWQQPVQKLASLGVQFEPEAERAHHLVGIRLPASTDVVKVQQALEARKVIVAARGQGIRVSPHLYNTAADMNALVEALADVLT</sequence>
<keyword evidence="3" id="KW-0032">Aminotransferase</keyword>
<dbReference type="EMBL" id="QPIW01000009">
    <property type="protein sequence ID" value="RDB05576.1"/>
    <property type="molecule type" value="Genomic_DNA"/>
</dbReference>
<dbReference type="Proteomes" id="UP000253141">
    <property type="component" value="Unassembled WGS sequence"/>
</dbReference>
<evidence type="ECO:0000313" key="3">
    <source>
        <dbReference type="EMBL" id="RDB05576.1"/>
    </source>
</evidence>
<evidence type="ECO:0000259" key="2">
    <source>
        <dbReference type="Pfam" id="PF00266"/>
    </source>
</evidence>
<dbReference type="InterPro" id="IPR000192">
    <property type="entry name" value="Aminotrans_V_dom"/>
</dbReference>
<proteinExistence type="predicted"/>
<dbReference type="OrthoDB" id="513408at2"/>
<protein>
    <submittedName>
        <fullName evidence="3">Aminotransferase class V-fold PLP-dependent enzyme</fullName>
    </submittedName>
</protein>
<comment type="caution">
    <text evidence="3">The sequence shown here is derived from an EMBL/GenBank/DDBJ whole genome shotgun (WGS) entry which is preliminary data.</text>
</comment>